<dbReference type="InterPro" id="IPR011990">
    <property type="entry name" value="TPR-like_helical_dom_sf"/>
</dbReference>
<feature type="region of interest" description="Disordered" evidence="4">
    <location>
        <begin position="1"/>
        <end position="208"/>
    </location>
</feature>
<dbReference type="Proteomes" id="UP001448207">
    <property type="component" value="Unassembled WGS sequence"/>
</dbReference>
<dbReference type="InterPro" id="IPR003107">
    <property type="entry name" value="HAT"/>
</dbReference>
<evidence type="ECO:0000256" key="4">
    <source>
        <dbReference type="SAM" id="MobiDB-lite"/>
    </source>
</evidence>
<comment type="subcellular location">
    <subcellularLocation>
        <location evidence="1">Nucleus</location>
    </subcellularLocation>
</comment>
<protein>
    <submittedName>
        <fullName evidence="5">NRDE-2, necessary for RNA interference-domain-containing protein</fullName>
    </submittedName>
</protein>
<dbReference type="Pfam" id="PF08424">
    <property type="entry name" value="NRDE-2"/>
    <property type="match status" value="1"/>
</dbReference>
<dbReference type="EMBL" id="JBCLYO010000042">
    <property type="protein sequence ID" value="KAL0074451.1"/>
    <property type="molecule type" value="Genomic_DNA"/>
</dbReference>
<evidence type="ECO:0000256" key="2">
    <source>
        <dbReference type="ARBA" id="ARBA00009265"/>
    </source>
</evidence>
<dbReference type="PANTHER" id="PTHR13471">
    <property type="entry name" value="TETRATRICOPEPTIDE-LIKE HELICAL"/>
    <property type="match status" value="1"/>
</dbReference>
<dbReference type="InterPro" id="IPR013633">
    <property type="entry name" value="NRDE-2"/>
</dbReference>
<gene>
    <name evidence="5" type="ORF">J3Q64DRAFT_1778110</name>
</gene>
<feature type="compositionally biased region" description="Basic and acidic residues" evidence="4">
    <location>
        <begin position="41"/>
        <end position="59"/>
    </location>
</feature>
<feature type="compositionally biased region" description="Basic and acidic residues" evidence="4">
    <location>
        <begin position="147"/>
        <end position="161"/>
    </location>
</feature>
<dbReference type="Gene3D" id="1.25.40.10">
    <property type="entry name" value="Tetratricopeptide repeat domain"/>
    <property type="match status" value="3"/>
</dbReference>
<dbReference type="SUPFAM" id="SSF48452">
    <property type="entry name" value="TPR-like"/>
    <property type="match status" value="2"/>
</dbReference>
<keyword evidence="6" id="KW-1185">Reference proteome</keyword>
<feature type="compositionally biased region" description="Basic and acidic residues" evidence="4">
    <location>
        <begin position="90"/>
        <end position="124"/>
    </location>
</feature>
<dbReference type="PANTHER" id="PTHR13471:SF0">
    <property type="entry name" value="NUCLEAR EXOSOME REGULATOR NRDE2"/>
    <property type="match status" value="1"/>
</dbReference>
<comment type="similarity">
    <text evidence="2">Belongs to the NRDE2 family.</text>
</comment>
<dbReference type="SMART" id="SM00386">
    <property type="entry name" value="HAT"/>
    <property type="match status" value="6"/>
</dbReference>
<feature type="compositionally biased region" description="Basic and acidic residues" evidence="4">
    <location>
        <begin position="67"/>
        <end position="80"/>
    </location>
</feature>
<evidence type="ECO:0000256" key="1">
    <source>
        <dbReference type="ARBA" id="ARBA00004123"/>
    </source>
</evidence>
<accession>A0ABR3AIK5</accession>
<proteinExistence type="inferred from homology"/>
<feature type="compositionally biased region" description="Polar residues" evidence="4">
    <location>
        <begin position="19"/>
        <end position="29"/>
    </location>
</feature>
<evidence type="ECO:0000256" key="3">
    <source>
        <dbReference type="ARBA" id="ARBA00023242"/>
    </source>
</evidence>
<feature type="compositionally biased region" description="Basic and acidic residues" evidence="4">
    <location>
        <begin position="178"/>
        <end position="202"/>
    </location>
</feature>
<evidence type="ECO:0000313" key="5">
    <source>
        <dbReference type="EMBL" id="KAL0074451.1"/>
    </source>
</evidence>
<evidence type="ECO:0000313" key="6">
    <source>
        <dbReference type="Proteomes" id="UP001448207"/>
    </source>
</evidence>
<keyword evidence="3" id="KW-0539">Nucleus</keyword>
<sequence>MIPPPPRSFASAPKPVERTQIQLPPSTHNLAELLESDGEIDPTKSIDENRRDDDNLDKSSRRRRNDRSRDRSQEKREKRRSDRRRSRSPNYRDRDDVRDRDRDRYKDKRVREGREKDYERNSRRDRSRSRDRHRDDQGRERRRTRDRSRDDYRDSYRERSSRSSNYDRYSRRSRSRSRSYDRYSRRDRSRSYDRKSSSRSGKDSSGNTLLDTGISIIIDCKGDPDNISYGGNDDSNVPRYNRHGYGNVIGYAGDEKISMESKHRKVLVIENRLNRKRKQPTVRYSDSVYAWKDIDNSTKRSIIKTKASSEEADFSKGQNFISLGDKQKKERRLDETGEDGLLTSGVDYRDIRGDKHLGKSLETDEGEDGEIVDEELFTEQMRRRTIEFNNKLRDDPHDVKTWLEFIKFQDDIASGLNTGVEASTRTKSNKSSINEVKMSIFEKAMENNPDNEELVDAYLKCGGETWDTLTLLREWDNVLKKNPESVKLWADYINLRQTNFASFSFTECVKVFEDCITTLNRILKKLHANRNLEENSSSRESIESILVYIVLRACLFMKQSGYQEKAFGTLQALVEFNLFQPQIFDMSLDITFEKMVQEICDFWDSEVPRFGENNAKGWKEFYRARYNEEDTGTVPDPEKEEDEEEELSSIQDWISAENKADQRHRLALRMNTVNPERVDEDPYIVILSDDIRNFLFNITTRGARLGLIYSIFVFLGLPYTPPGVGTNTHFFTDTFTHNEMKLHNIWPDLEQKPMLVYCLDGVPMEPDHIVTNRDPYGLPISYPVGISELFARPKHWFGCAGRSQLECDADVEFTRNSFKQLVEVEKDYHLKLYHLSFESSCGYKGGRTLAKNMLKENRTNLVLWNAYAQLEKSHDKPQEARKVYQTTLSAYHTFPSSDQEDIPLVYCMFSQLEIEYDNHDEALNILVAMGNQQPYQPNGDKPSSTQLLRAKEFFSQKTMQLSTLSDSDKEDRIAHSYNVCYALFEYLTFGLESACAVYEQALLYIKEHQAERGYASETMWMAYAELLYRHATRGYGGHKPIILREAMERALQLFPNNTLFLGLFIWNEARTRIHNRVRNFFGLALDKDPNVILWVSAIHRELHNHFPYDINLVRSLFDRAVESPSTRSSIVLWKLYIQHEISRDNHEKARTLFYRAVRECPWSKDLYLMGLDILAKDESEKELNEAVSLMMEKEIRIRKQIEDELLV</sequence>
<name>A0ABR3AIK5_PHYBL</name>
<organism evidence="5 6">
    <name type="scientific">Phycomyces blakesleeanus</name>
    <dbReference type="NCBI Taxonomy" id="4837"/>
    <lineage>
        <taxon>Eukaryota</taxon>
        <taxon>Fungi</taxon>
        <taxon>Fungi incertae sedis</taxon>
        <taxon>Mucoromycota</taxon>
        <taxon>Mucoromycotina</taxon>
        <taxon>Mucoromycetes</taxon>
        <taxon>Mucorales</taxon>
        <taxon>Phycomycetaceae</taxon>
        <taxon>Phycomyces</taxon>
    </lineage>
</organism>
<reference evidence="5 6" key="1">
    <citation type="submission" date="2024-04" db="EMBL/GenBank/DDBJ databases">
        <title>Symmetric and asymmetric DNA N6-adenine methylation regulates different biological responses in Mucorales.</title>
        <authorList>
            <consortium name="Lawrence Berkeley National Laboratory"/>
            <person name="Lax C."/>
            <person name="Mondo S.J."/>
            <person name="Osorio-Concepcion M."/>
            <person name="Muszewska A."/>
            <person name="Corrochano-Luque M."/>
            <person name="Gutierrez G."/>
            <person name="Riley R."/>
            <person name="Lipzen A."/>
            <person name="Guo J."/>
            <person name="Hundley H."/>
            <person name="Amirebrahimi M."/>
            <person name="Ng V."/>
            <person name="Lorenzo-Gutierrez D."/>
            <person name="Binder U."/>
            <person name="Yang J."/>
            <person name="Song Y."/>
            <person name="Canovas D."/>
            <person name="Navarro E."/>
            <person name="Freitag M."/>
            <person name="Gabaldon T."/>
            <person name="Grigoriev I.V."/>
            <person name="Corrochano L.M."/>
            <person name="Nicolas F.E."/>
            <person name="Garre V."/>
        </authorList>
    </citation>
    <scope>NUCLEOTIDE SEQUENCE [LARGE SCALE GENOMIC DNA]</scope>
    <source>
        <strain evidence="5 6">L51</strain>
    </source>
</reference>
<comment type="caution">
    <text evidence="5">The sequence shown here is derived from an EMBL/GenBank/DDBJ whole genome shotgun (WGS) entry which is preliminary data.</text>
</comment>